<proteinExistence type="predicted"/>
<sequence>MKRTIAVGALLLLALQACASPDGKEGANAAASDWIKASDGSYTHKASGALCPIEVEGFALQGLKMPEAPGSLGTCLYADSAGRRGEIRVRRYIPGVGETPLAIQNDKTLMEGATSSSDQVITSTIRAGPGPEINGERSQRDVITVKRNGLLIDCAAWERVSQFEDGSPIVDFGINCLHMPGEG</sequence>
<dbReference type="OrthoDB" id="9839856at2"/>
<dbReference type="PROSITE" id="PS51257">
    <property type="entry name" value="PROKAR_LIPOPROTEIN"/>
    <property type="match status" value="1"/>
</dbReference>
<evidence type="ECO:0008006" key="4">
    <source>
        <dbReference type="Google" id="ProtNLM"/>
    </source>
</evidence>
<dbReference type="KEGG" id="hadh:FRZ61_11680"/>
<dbReference type="EMBL" id="CP042582">
    <property type="protein sequence ID" value="QEX21245.1"/>
    <property type="molecule type" value="Genomic_DNA"/>
</dbReference>
<feature type="chain" id="PRO_5023812253" description="Lipoprotein" evidence="1">
    <location>
        <begin position="20"/>
        <end position="183"/>
    </location>
</feature>
<evidence type="ECO:0000313" key="2">
    <source>
        <dbReference type="EMBL" id="QEX21245.1"/>
    </source>
</evidence>
<organism evidence="2 3">
    <name type="scientific">Hypericibacter adhaerens</name>
    <dbReference type="NCBI Taxonomy" id="2602016"/>
    <lineage>
        <taxon>Bacteria</taxon>
        <taxon>Pseudomonadati</taxon>
        <taxon>Pseudomonadota</taxon>
        <taxon>Alphaproteobacteria</taxon>
        <taxon>Rhodospirillales</taxon>
        <taxon>Dongiaceae</taxon>
        <taxon>Hypericibacter</taxon>
    </lineage>
</organism>
<evidence type="ECO:0000256" key="1">
    <source>
        <dbReference type="SAM" id="SignalP"/>
    </source>
</evidence>
<dbReference type="Proteomes" id="UP000325797">
    <property type="component" value="Chromosome"/>
</dbReference>
<keyword evidence="3" id="KW-1185">Reference proteome</keyword>
<evidence type="ECO:0000313" key="3">
    <source>
        <dbReference type="Proteomes" id="UP000325797"/>
    </source>
</evidence>
<dbReference type="AlphaFoldDB" id="A0A5J6MX22"/>
<reference evidence="2 3" key="1">
    <citation type="submission" date="2019-08" db="EMBL/GenBank/DDBJ databases">
        <title>Hyperibacter terrae gen. nov., sp. nov. and Hyperibacter viscosus sp. nov., two new members in the family Rhodospirillaceae isolated from the rhizosphere of Hypericum perforatum.</title>
        <authorList>
            <person name="Noviana Z."/>
        </authorList>
    </citation>
    <scope>NUCLEOTIDE SEQUENCE [LARGE SCALE GENOMIC DNA]</scope>
    <source>
        <strain evidence="2 3">R5959</strain>
    </source>
</reference>
<feature type="signal peptide" evidence="1">
    <location>
        <begin position="1"/>
        <end position="19"/>
    </location>
</feature>
<protein>
    <recommendedName>
        <fullName evidence="4">Lipoprotein</fullName>
    </recommendedName>
</protein>
<dbReference type="RefSeq" id="WP_151115642.1">
    <property type="nucleotide sequence ID" value="NZ_CP042582.1"/>
</dbReference>
<name>A0A5J6MX22_9PROT</name>
<gene>
    <name evidence="2" type="ORF">FRZ61_11680</name>
</gene>
<keyword evidence="1" id="KW-0732">Signal</keyword>
<accession>A0A5J6MX22</accession>